<reference evidence="3 4" key="2">
    <citation type="submission" date="2016-08" db="EMBL/GenBank/DDBJ databases">
        <title>Orenia metallireducens sp. nov. strain Z6, a Novel Metal-reducing Firmicute from the Deep Subsurface.</title>
        <authorList>
            <person name="Maxim B.I."/>
            <person name="Kenneth K."/>
            <person name="Flynn T.M."/>
            <person name="Oloughlin E.J."/>
            <person name="Locke R.A."/>
            <person name="Weber J.R."/>
            <person name="Egan S.M."/>
            <person name="Mackie R.I."/>
            <person name="Cann I.K."/>
        </authorList>
    </citation>
    <scope>NUCLEOTIDE SEQUENCE [LARGE SCALE GENOMIC DNA]</scope>
    <source>
        <strain evidence="3 4">Z6</strain>
    </source>
</reference>
<dbReference type="InterPro" id="IPR009926">
    <property type="entry name" value="T3SS_YcgR_PilZN"/>
</dbReference>
<organism evidence="3 4">
    <name type="scientific">Orenia metallireducens</name>
    <dbReference type="NCBI Taxonomy" id="1413210"/>
    <lineage>
        <taxon>Bacteria</taxon>
        <taxon>Bacillati</taxon>
        <taxon>Bacillota</taxon>
        <taxon>Clostridia</taxon>
        <taxon>Halanaerobiales</taxon>
        <taxon>Halobacteroidaceae</taxon>
        <taxon>Orenia</taxon>
    </lineage>
</organism>
<dbReference type="AlphaFoldDB" id="A0A1C0AA01"/>
<dbReference type="Proteomes" id="UP000093514">
    <property type="component" value="Unassembled WGS sequence"/>
</dbReference>
<evidence type="ECO:0000259" key="1">
    <source>
        <dbReference type="Pfam" id="PF07238"/>
    </source>
</evidence>
<keyword evidence="4" id="KW-1185">Reference proteome</keyword>
<accession>A0A1C0AA01</accession>
<reference evidence="4" key="1">
    <citation type="submission" date="2016-07" db="EMBL/GenBank/DDBJ databases">
        <authorList>
            <person name="Florea S."/>
            <person name="Webb J.S."/>
            <person name="Jaromczyk J."/>
            <person name="Schardl C.L."/>
        </authorList>
    </citation>
    <scope>NUCLEOTIDE SEQUENCE [LARGE SCALE GENOMIC DNA]</scope>
    <source>
        <strain evidence="4">Z6</strain>
    </source>
</reference>
<comment type="caution">
    <text evidence="3">The sequence shown here is derived from an EMBL/GenBank/DDBJ whole genome shotgun (WGS) entry which is preliminary data.</text>
</comment>
<dbReference type="EMBL" id="LWDV01000008">
    <property type="protein sequence ID" value="OCL27106.1"/>
    <property type="molecule type" value="Genomic_DNA"/>
</dbReference>
<gene>
    <name evidence="3" type="ORF">U472_06395</name>
</gene>
<evidence type="ECO:0000313" key="3">
    <source>
        <dbReference type="EMBL" id="OCL27106.1"/>
    </source>
</evidence>
<dbReference type="Gene3D" id="2.40.10.220">
    <property type="entry name" value="predicted glycosyltransferase like domains"/>
    <property type="match status" value="1"/>
</dbReference>
<proteinExistence type="predicted"/>
<evidence type="ECO:0000313" key="4">
    <source>
        <dbReference type="Proteomes" id="UP000093514"/>
    </source>
</evidence>
<dbReference type="GO" id="GO:0035438">
    <property type="term" value="F:cyclic-di-GMP binding"/>
    <property type="evidence" value="ECO:0007669"/>
    <property type="project" value="InterPro"/>
</dbReference>
<evidence type="ECO:0000259" key="2">
    <source>
        <dbReference type="Pfam" id="PF12945"/>
    </source>
</evidence>
<protein>
    <recommendedName>
        <fullName evidence="5">C-di-GMP-binding flagellar brake protein YcgR, contains PilZNR and PilZ domains</fullName>
    </recommendedName>
</protein>
<evidence type="ECO:0008006" key="5">
    <source>
        <dbReference type="Google" id="ProtNLM"/>
    </source>
</evidence>
<dbReference type="Pfam" id="PF12945">
    <property type="entry name" value="PilZNR"/>
    <property type="match status" value="1"/>
</dbReference>
<sequence>MAKGPQLKVNQKVTIEIEGGTGKGEYISRVLDFNDKTIELEIPFDEDNRPLSIKKKTPLKVTFPGRTALYQMETKVKSTKKKPVYSLIVFNSNNISRIQRRRFVRISIQEEIEYRPISYCDIKGKIEYDNYAEEFSKAVATDISGGGLMMVIQDVNRFERGQALELKVDFIDLSISILNGEIVRIVEKEDVETGKITTAYGIKFIDMSSDLREIIIEWVFAKQRELRKKGLI</sequence>
<feature type="domain" description="PilZ" evidence="1">
    <location>
        <begin position="99"/>
        <end position="221"/>
    </location>
</feature>
<dbReference type="InterPro" id="IPR009875">
    <property type="entry name" value="PilZ_domain"/>
</dbReference>
<dbReference type="OrthoDB" id="9783080at2"/>
<feature type="domain" description="Type III secretion system flagellar brake protein YcgR PilZN" evidence="2">
    <location>
        <begin position="8"/>
        <end position="89"/>
    </location>
</feature>
<name>A0A1C0AA01_9FIRM</name>
<dbReference type="Pfam" id="PF07238">
    <property type="entry name" value="PilZ"/>
    <property type="match status" value="1"/>
</dbReference>
<dbReference type="RefSeq" id="WP_068716659.1">
    <property type="nucleotide sequence ID" value="NZ_LWDV01000008.1"/>
</dbReference>